<keyword evidence="2" id="KW-1185">Reference proteome</keyword>
<sequence>MYPYPFFLSMEYLQRELEEIKLKKDFKYHPRCKKLGVVHICFAHDLLLFCKADLKSIQLLQRAFQRFSKGSSLQANNEKSSIFMSGVKPELKKTILETLAYVEGEVPFKYLGVPVSSKKLTIGQCLPLVEKITERIRCWSAKLLPYVGRIQLIKSVIFVRSRKALVLWEKLCLPKAAGGLNIINLSLWNTVAILNLLWPIHEKKDCLWIRWVHIYYMKDESIENCTIPASAT</sequence>
<accession>A0AAF1A2Q7</accession>
<evidence type="ECO:0008006" key="3">
    <source>
        <dbReference type="Google" id="ProtNLM"/>
    </source>
</evidence>
<dbReference type="PANTHER" id="PTHR33116">
    <property type="entry name" value="REVERSE TRANSCRIPTASE ZINC-BINDING DOMAIN-CONTAINING PROTEIN-RELATED-RELATED"/>
    <property type="match status" value="1"/>
</dbReference>
<gene>
    <name evidence="1" type="ORF">MTR67_051740</name>
</gene>
<dbReference type="EMBL" id="CP133623">
    <property type="protein sequence ID" value="WMV58355.1"/>
    <property type="molecule type" value="Genomic_DNA"/>
</dbReference>
<evidence type="ECO:0000313" key="1">
    <source>
        <dbReference type="EMBL" id="WMV58355.1"/>
    </source>
</evidence>
<protein>
    <recommendedName>
        <fullName evidence="3">Reverse transcriptase</fullName>
    </recommendedName>
</protein>
<dbReference type="PANTHER" id="PTHR33116:SF66">
    <property type="entry name" value="REVERSE TRANSCRIPTASE ZINC-BINDING DOMAIN-CONTAINING PROTEIN"/>
    <property type="match status" value="1"/>
</dbReference>
<dbReference type="AlphaFoldDB" id="A0AAF1A2Q7"/>
<organism evidence="1 2">
    <name type="scientific">Solanum verrucosum</name>
    <dbReference type="NCBI Taxonomy" id="315347"/>
    <lineage>
        <taxon>Eukaryota</taxon>
        <taxon>Viridiplantae</taxon>
        <taxon>Streptophyta</taxon>
        <taxon>Embryophyta</taxon>
        <taxon>Tracheophyta</taxon>
        <taxon>Spermatophyta</taxon>
        <taxon>Magnoliopsida</taxon>
        <taxon>eudicotyledons</taxon>
        <taxon>Gunneridae</taxon>
        <taxon>Pentapetalae</taxon>
        <taxon>asterids</taxon>
        <taxon>lamiids</taxon>
        <taxon>Solanales</taxon>
        <taxon>Solanaceae</taxon>
        <taxon>Solanoideae</taxon>
        <taxon>Solaneae</taxon>
        <taxon>Solanum</taxon>
    </lineage>
</organism>
<evidence type="ECO:0000313" key="2">
    <source>
        <dbReference type="Proteomes" id="UP001234989"/>
    </source>
</evidence>
<reference evidence="1" key="1">
    <citation type="submission" date="2023-08" db="EMBL/GenBank/DDBJ databases">
        <title>A de novo genome assembly of Solanum verrucosum Schlechtendal, a Mexican diploid species geographically isolated from the other diploid A-genome species in potato relatives.</title>
        <authorList>
            <person name="Hosaka K."/>
        </authorList>
    </citation>
    <scope>NUCLEOTIDE SEQUENCE</scope>
    <source>
        <tissue evidence="1">Young leaves</tissue>
    </source>
</reference>
<name>A0AAF1A2Q7_SOLVR</name>
<dbReference type="Proteomes" id="UP001234989">
    <property type="component" value="Chromosome 12"/>
</dbReference>
<proteinExistence type="predicted"/>